<evidence type="ECO:0000313" key="7">
    <source>
        <dbReference type="EMBL" id="EKD65995.1"/>
    </source>
</evidence>
<name>K2AD71_9BACT</name>
<feature type="transmembrane region" description="Helical" evidence="5">
    <location>
        <begin position="162"/>
        <end position="186"/>
    </location>
</feature>
<feature type="transmembrane region" description="Helical" evidence="5">
    <location>
        <begin position="85"/>
        <end position="106"/>
    </location>
</feature>
<evidence type="ECO:0000256" key="1">
    <source>
        <dbReference type="ARBA" id="ARBA00004141"/>
    </source>
</evidence>
<dbReference type="EMBL" id="AMFJ01021655">
    <property type="protein sequence ID" value="EKD65995.1"/>
    <property type="molecule type" value="Genomic_DNA"/>
</dbReference>
<evidence type="ECO:0000256" key="4">
    <source>
        <dbReference type="ARBA" id="ARBA00023136"/>
    </source>
</evidence>
<reference evidence="7" key="1">
    <citation type="journal article" date="2012" name="Science">
        <title>Fermentation, hydrogen, and sulfur metabolism in multiple uncultivated bacterial phyla.</title>
        <authorList>
            <person name="Wrighton K.C."/>
            <person name="Thomas B.C."/>
            <person name="Sharon I."/>
            <person name="Miller C.S."/>
            <person name="Castelle C.J."/>
            <person name="VerBerkmoes N.C."/>
            <person name="Wilkins M.J."/>
            <person name="Hettich R.L."/>
            <person name="Lipton M.S."/>
            <person name="Williams K.H."/>
            <person name="Long P.E."/>
            <person name="Banfield J.F."/>
        </authorList>
    </citation>
    <scope>NUCLEOTIDE SEQUENCE [LARGE SCALE GENOMIC DNA]</scope>
</reference>
<gene>
    <name evidence="7" type="ORF">ACD_49C00069G0003</name>
</gene>
<dbReference type="PANTHER" id="PTHR11814">
    <property type="entry name" value="SULFATE TRANSPORTER"/>
    <property type="match status" value="1"/>
</dbReference>
<feature type="transmembrane region" description="Helical" evidence="5">
    <location>
        <begin position="298"/>
        <end position="319"/>
    </location>
</feature>
<dbReference type="GO" id="GO:0016020">
    <property type="term" value="C:membrane"/>
    <property type="evidence" value="ECO:0007669"/>
    <property type="project" value="UniProtKB-SubCell"/>
</dbReference>
<dbReference type="Pfam" id="PF01740">
    <property type="entry name" value="STAS"/>
    <property type="match status" value="1"/>
</dbReference>
<feature type="transmembrane region" description="Helical" evidence="5">
    <location>
        <begin position="255"/>
        <end position="278"/>
    </location>
</feature>
<dbReference type="InterPro" id="IPR036513">
    <property type="entry name" value="STAS_dom_sf"/>
</dbReference>
<dbReference type="SUPFAM" id="SSF52091">
    <property type="entry name" value="SpoIIaa-like"/>
    <property type="match status" value="1"/>
</dbReference>
<feature type="transmembrane region" description="Helical" evidence="5">
    <location>
        <begin position="118"/>
        <end position="142"/>
    </location>
</feature>
<feature type="transmembrane region" description="Helical" evidence="5">
    <location>
        <begin position="12"/>
        <end position="33"/>
    </location>
</feature>
<feature type="transmembrane region" description="Helical" evidence="5">
    <location>
        <begin position="63"/>
        <end position="79"/>
    </location>
</feature>
<keyword evidence="2 5" id="KW-0812">Transmembrane</keyword>
<keyword evidence="4 5" id="KW-0472">Membrane</keyword>
<dbReference type="InterPro" id="IPR011547">
    <property type="entry name" value="SLC26A/SulP_dom"/>
</dbReference>
<protein>
    <recommendedName>
        <fullName evidence="6">STAS domain-containing protein</fullName>
    </recommendedName>
</protein>
<keyword evidence="3 5" id="KW-1133">Transmembrane helix</keyword>
<feature type="transmembrane region" description="Helical" evidence="5">
    <location>
        <begin position="356"/>
        <end position="375"/>
    </location>
</feature>
<dbReference type="AlphaFoldDB" id="K2AD71"/>
<dbReference type="GO" id="GO:0055085">
    <property type="term" value="P:transmembrane transport"/>
    <property type="evidence" value="ECO:0007669"/>
    <property type="project" value="InterPro"/>
</dbReference>
<feature type="transmembrane region" description="Helical" evidence="5">
    <location>
        <begin position="39"/>
        <end position="56"/>
    </location>
</feature>
<evidence type="ECO:0000256" key="2">
    <source>
        <dbReference type="ARBA" id="ARBA00022692"/>
    </source>
</evidence>
<comment type="caution">
    <text evidence="7">The sequence shown here is derived from an EMBL/GenBank/DDBJ whole genome shotgun (WGS) entry which is preliminary data.</text>
</comment>
<comment type="subcellular location">
    <subcellularLocation>
        <location evidence="1">Membrane</location>
        <topology evidence="1">Multi-pass membrane protein</topology>
    </subcellularLocation>
</comment>
<evidence type="ECO:0000256" key="5">
    <source>
        <dbReference type="SAM" id="Phobius"/>
    </source>
</evidence>
<evidence type="ECO:0000259" key="6">
    <source>
        <dbReference type="PROSITE" id="PS50801"/>
    </source>
</evidence>
<proteinExistence type="predicted"/>
<dbReference type="InterPro" id="IPR002645">
    <property type="entry name" value="STAS_dom"/>
</dbReference>
<organism evidence="7">
    <name type="scientific">uncultured bacterium</name>
    <name type="common">gcode 4</name>
    <dbReference type="NCBI Taxonomy" id="1234023"/>
    <lineage>
        <taxon>Bacteria</taxon>
        <taxon>environmental samples</taxon>
    </lineage>
</organism>
<dbReference type="Gene3D" id="3.30.750.24">
    <property type="entry name" value="STAS domain"/>
    <property type="match status" value="1"/>
</dbReference>
<accession>K2AD71</accession>
<dbReference type="PROSITE" id="PS50801">
    <property type="entry name" value="STAS"/>
    <property type="match status" value="1"/>
</dbReference>
<feature type="transmembrane region" description="Helical" evidence="5">
    <location>
        <begin position="193"/>
        <end position="211"/>
    </location>
</feature>
<evidence type="ECO:0000256" key="3">
    <source>
        <dbReference type="ARBA" id="ARBA00022989"/>
    </source>
</evidence>
<feature type="domain" description="STAS" evidence="6">
    <location>
        <begin position="452"/>
        <end position="553"/>
    </location>
</feature>
<feature type="transmembrane region" description="Helical" evidence="5">
    <location>
        <begin position="387"/>
        <end position="417"/>
    </location>
</feature>
<dbReference type="Pfam" id="PF00916">
    <property type="entry name" value="Sulfate_transp"/>
    <property type="match status" value="1"/>
</dbReference>
<feature type="transmembrane region" description="Helical" evidence="5">
    <location>
        <begin position="331"/>
        <end position="350"/>
    </location>
</feature>
<dbReference type="InterPro" id="IPR001902">
    <property type="entry name" value="SLC26A/SulP_fam"/>
</dbReference>
<sequence length="555" mass="63206">MNTTEILSNLKSNWKAGLTVAMINIPLSISLAVASGATPLQWIITAIWSGIIAAFFASSNYNVFGVAGALSSILFTFVLSHGENWAILLPIIAVISGFMILAVYFLKITKYITLLPSTVLHWFLISVWVTIALGQISGALGLNNPALWIHQHEEIYMNLYEIFKHISSIDLTSFWVFAIGFVFLIFTKKRFPNFPAVIILTIIWISVWLWVNNWILPKILLLSDKFPALSFSLFQFPFPSLWINNIKDIVEIIKWVFKTSLVVAIIAILETIISARIAEKMTKQKFRKNKEVLGLALSNIWTGLLGWLPVTAVFIRTALNIKSGGTHKTAGFLTSVFTLIISALLFNGFFKFLPFPIIAAILMNIAIGLIDISLLKKLYNLEKTAFAITLITTFLSVFWEPTYWILIWTTITLFIYIKKITNLDANVSVFRKWEFTQKISLHSYLKDQKKWDLILMKFSTWLNYLNIEHNISEIRHLNQDQKLIISLAHISNIDVDGIEALDEIVETLENNWVDVYLAGAREDKKCISKLHCHKDLELKWKIFKSSSEALGKLKK</sequence>